<comment type="caution">
    <text evidence="1">The sequence shown here is derived from an EMBL/GenBank/DDBJ whole genome shotgun (WGS) entry which is preliminary data.</text>
</comment>
<proteinExistence type="predicted"/>
<dbReference type="RefSeq" id="WP_191156659.1">
    <property type="nucleotide sequence ID" value="NZ_JACWUN010000013.1"/>
</dbReference>
<dbReference type="SUPFAM" id="SSF140566">
    <property type="entry name" value="FlgN-like"/>
    <property type="match status" value="1"/>
</dbReference>
<organism evidence="1 2">
    <name type="scientific">Pelovirga terrestris</name>
    <dbReference type="NCBI Taxonomy" id="2771352"/>
    <lineage>
        <taxon>Bacteria</taxon>
        <taxon>Pseudomonadati</taxon>
        <taxon>Thermodesulfobacteriota</taxon>
        <taxon>Desulfuromonadia</taxon>
        <taxon>Geobacterales</taxon>
        <taxon>Geobacteraceae</taxon>
        <taxon>Pelovirga</taxon>
    </lineage>
</organism>
<evidence type="ECO:0000313" key="1">
    <source>
        <dbReference type="EMBL" id="MBD1401251.1"/>
    </source>
</evidence>
<accession>A0A8J6URF4</accession>
<sequence>MADPQVRQALERLLELLGQEREAAQHLDMEGLQAIVADKEALLKGLVIAPEQVDGLEDLLKQIDHENRRNAFLLWTGLNWVRDLMGFFGKAAMPQVYGGSGQSRTLHQGGRLLSGKV</sequence>
<evidence type="ECO:0008006" key="3">
    <source>
        <dbReference type="Google" id="ProtNLM"/>
    </source>
</evidence>
<reference evidence="1" key="1">
    <citation type="submission" date="2020-09" db="EMBL/GenBank/DDBJ databases">
        <title>Pelobacter alkaliphilus sp. nov., a novel anaerobic arsenate-reducing bacterium from terrestrial mud volcano.</title>
        <authorList>
            <person name="Khomyakova M.A."/>
            <person name="Merkel A.Y."/>
            <person name="Slobodkin A.I."/>
        </authorList>
    </citation>
    <scope>NUCLEOTIDE SEQUENCE</scope>
    <source>
        <strain evidence="1">M08fum</strain>
    </source>
</reference>
<dbReference type="AlphaFoldDB" id="A0A8J6URF4"/>
<evidence type="ECO:0000313" key="2">
    <source>
        <dbReference type="Proteomes" id="UP000632828"/>
    </source>
</evidence>
<keyword evidence="2" id="KW-1185">Reference proteome</keyword>
<gene>
    <name evidence="1" type="ORF">ICT70_11245</name>
</gene>
<protein>
    <recommendedName>
        <fullName evidence="3">Flagellar protein FlgN</fullName>
    </recommendedName>
</protein>
<dbReference type="GO" id="GO:0044780">
    <property type="term" value="P:bacterial-type flagellum assembly"/>
    <property type="evidence" value="ECO:0007669"/>
    <property type="project" value="InterPro"/>
</dbReference>
<dbReference type="InterPro" id="IPR036679">
    <property type="entry name" value="FlgN-like_sf"/>
</dbReference>
<dbReference type="EMBL" id="JACWUN010000013">
    <property type="protein sequence ID" value="MBD1401251.1"/>
    <property type="molecule type" value="Genomic_DNA"/>
</dbReference>
<dbReference type="Proteomes" id="UP000632828">
    <property type="component" value="Unassembled WGS sequence"/>
</dbReference>
<name>A0A8J6URF4_9BACT</name>